<proteinExistence type="predicted"/>
<evidence type="ECO:0000259" key="8">
    <source>
        <dbReference type="PROSITE" id="PS50845"/>
    </source>
</evidence>
<dbReference type="FunCoup" id="B3MP81">
    <property type="interactions" value="43"/>
</dbReference>
<dbReference type="SMR" id="B3MP81"/>
<feature type="region of interest" description="Disordered" evidence="7">
    <location>
        <begin position="142"/>
        <end position="305"/>
    </location>
</feature>
<dbReference type="PANTHER" id="PTHR45799:SF2">
    <property type="entry name" value="RETICULON-LIKE PROTEIN"/>
    <property type="match status" value="1"/>
</dbReference>
<evidence type="ECO:0000256" key="4">
    <source>
        <dbReference type="ARBA" id="ARBA00022989"/>
    </source>
</evidence>
<feature type="compositionally biased region" description="Low complexity" evidence="7">
    <location>
        <begin position="209"/>
        <end position="231"/>
    </location>
</feature>
<dbReference type="Proteomes" id="UP000007801">
    <property type="component" value="Unassembled WGS sequence"/>
</dbReference>
<dbReference type="GO" id="GO:0005543">
    <property type="term" value="F:phospholipid binding"/>
    <property type="evidence" value="ECO:0007669"/>
    <property type="project" value="EnsemblMetazoa"/>
</dbReference>
<dbReference type="CTD" id="33721"/>
<keyword evidence="2 6" id="KW-0812">Transmembrane</keyword>
<dbReference type="AlphaFoldDB" id="B3MP81"/>
<evidence type="ECO:0000256" key="7">
    <source>
        <dbReference type="SAM" id="MobiDB-lite"/>
    </source>
</evidence>
<feature type="compositionally biased region" description="Low complexity" evidence="7">
    <location>
        <begin position="157"/>
        <end position="171"/>
    </location>
</feature>
<dbReference type="Pfam" id="PF02453">
    <property type="entry name" value="Reticulon"/>
    <property type="match status" value="1"/>
</dbReference>
<dbReference type="HOGENOM" id="CLU_032427_0_0_1"/>
<feature type="transmembrane region" description="Helical" evidence="6">
    <location>
        <begin position="519"/>
        <end position="547"/>
    </location>
</feature>
<feature type="compositionally biased region" description="Low complexity" evidence="7">
    <location>
        <begin position="284"/>
        <end position="299"/>
    </location>
</feature>
<feature type="compositionally biased region" description="Pro residues" evidence="7">
    <location>
        <begin position="352"/>
        <end position="361"/>
    </location>
</feature>
<dbReference type="GO" id="GO:0045169">
    <property type="term" value="C:fusome"/>
    <property type="evidence" value="ECO:0007669"/>
    <property type="project" value="EnsemblMetazoa"/>
</dbReference>
<dbReference type="GO" id="GO:0061709">
    <property type="term" value="P:reticulophagy"/>
    <property type="evidence" value="ECO:0007669"/>
    <property type="project" value="EnsemblMetazoa"/>
</dbReference>
<dbReference type="OrthoDB" id="567788at2759"/>
<feature type="compositionally biased region" description="Basic and acidic residues" evidence="7">
    <location>
        <begin position="255"/>
        <end position="283"/>
    </location>
</feature>
<keyword evidence="4 6" id="KW-1133">Transmembrane helix</keyword>
<keyword evidence="5 6" id="KW-0472">Membrane</keyword>
<dbReference type="PRINTS" id="PR01217">
    <property type="entry name" value="PRICHEXTENSN"/>
</dbReference>
<dbReference type="GO" id="GO:0140506">
    <property type="term" value="F:endoplasmic reticulum-autophagosome adaptor activity"/>
    <property type="evidence" value="ECO:0007669"/>
    <property type="project" value="EnsemblMetazoa"/>
</dbReference>
<evidence type="ECO:0000256" key="2">
    <source>
        <dbReference type="ARBA" id="ARBA00022692"/>
    </source>
</evidence>
<dbReference type="EMBL" id="CH902620">
    <property type="protein sequence ID" value="EDV32200.1"/>
    <property type="molecule type" value="Genomic_DNA"/>
</dbReference>
<dbReference type="KEGG" id="dan:6496990"/>
<protein>
    <recommendedName>
        <fullName evidence="6">Reticulon-like protein</fullName>
    </recommendedName>
</protein>
<keyword evidence="3 6" id="KW-0256">Endoplasmic reticulum</keyword>
<dbReference type="GO" id="GO:1990809">
    <property type="term" value="P:endoplasmic reticulum tubular network membrane organization"/>
    <property type="evidence" value="ECO:0007669"/>
    <property type="project" value="EnsemblMetazoa"/>
</dbReference>
<feature type="domain" description="Reticulon" evidence="8">
    <location>
        <begin position="401"/>
        <end position="596"/>
    </location>
</feature>
<dbReference type="InterPro" id="IPR003388">
    <property type="entry name" value="Reticulon"/>
</dbReference>
<evidence type="ECO:0000256" key="6">
    <source>
        <dbReference type="RuleBase" id="RU363132"/>
    </source>
</evidence>
<feature type="compositionally biased region" description="Basic and acidic residues" evidence="7">
    <location>
        <begin position="337"/>
        <end position="351"/>
    </location>
</feature>
<feature type="region of interest" description="Disordered" evidence="7">
    <location>
        <begin position="319"/>
        <end position="373"/>
    </location>
</feature>
<dbReference type="InterPro" id="IPR046964">
    <property type="entry name" value="RTN1-4"/>
</dbReference>
<dbReference type="PANTHER" id="PTHR45799">
    <property type="entry name" value="RETICULON-LIKE PROTEIN"/>
    <property type="match status" value="1"/>
</dbReference>
<dbReference type="STRING" id="7217.B3MP81"/>
<keyword evidence="10" id="KW-1185">Reference proteome</keyword>
<evidence type="ECO:0000313" key="10">
    <source>
        <dbReference type="Proteomes" id="UP000007801"/>
    </source>
</evidence>
<evidence type="ECO:0000256" key="3">
    <source>
        <dbReference type="ARBA" id="ARBA00022824"/>
    </source>
</evidence>
<evidence type="ECO:0000256" key="5">
    <source>
        <dbReference type="ARBA" id="ARBA00023136"/>
    </source>
</evidence>
<dbReference type="GeneID" id="6496990"/>
<gene>
    <name evidence="9" type="primary">Dana\GF14162</name>
    <name evidence="9" type="synonym">dana_GLEANR_14922</name>
    <name evidence="9" type="ORF">GF14162</name>
</gene>
<dbReference type="GO" id="GO:0005789">
    <property type="term" value="C:endoplasmic reticulum membrane"/>
    <property type="evidence" value="ECO:0007669"/>
    <property type="project" value="UniProtKB-SubCell"/>
</dbReference>
<comment type="subcellular location">
    <subcellularLocation>
        <location evidence="1 6">Endoplasmic reticulum membrane</location>
        <topology evidence="1 6">Multi-pass membrane protein</topology>
    </subcellularLocation>
</comment>
<accession>B3MP81</accession>
<dbReference type="GO" id="GO:0044295">
    <property type="term" value="C:axonal growth cone"/>
    <property type="evidence" value="ECO:0007669"/>
    <property type="project" value="EnsemblMetazoa"/>
</dbReference>
<dbReference type="Gene3D" id="1.20.5.2480">
    <property type="match status" value="1"/>
</dbReference>
<dbReference type="OMA" id="PVHDQEE"/>
<dbReference type="InParanoid" id="B3MP81"/>
<dbReference type="PROSITE" id="PS50845">
    <property type="entry name" value="RETICULON"/>
    <property type="match status" value="1"/>
</dbReference>
<dbReference type="GO" id="GO:0097753">
    <property type="term" value="P:membrane bending"/>
    <property type="evidence" value="ECO:0007669"/>
    <property type="project" value="EnsemblMetazoa"/>
</dbReference>
<organism evidence="9 10">
    <name type="scientific">Drosophila ananassae</name>
    <name type="common">Fruit fly</name>
    <dbReference type="NCBI Taxonomy" id="7217"/>
    <lineage>
        <taxon>Eukaryota</taxon>
        <taxon>Metazoa</taxon>
        <taxon>Ecdysozoa</taxon>
        <taxon>Arthropoda</taxon>
        <taxon>Hexapoda</taxon>
        <taxon>Insecta</taxon>
        <taxon>Pterygota</taxon>
        <taxon>Neoptera</taxon>
        <taxon>Endopterygota</taxon>
        <taxon>Diptera</taxon>
        <taxon>Brachycera</taxon>
        <taxon>Muscomorpha</taxon>
        <taxon>Ephydroidea</taxon>
        <taxon>Drosophilidae</taxon>
        <taxon>Drosophila</taxon>
        <taxon>Sophophora</taxon>
    </lineage>
</organism>
<reference evidence="9 10" key="1">
    <citation type="journal article" date="2007" name="Nature">
        <title>Evolution of genes and genomes on the Drosophila phylogeny.</title>
        <authorList>
            <consortium name="Drosophila 12 Genomes Consortium"/>
            <person name="Clark A.G."/>
            <person name="Eisen M.B."/>
            <person name="Smith D.R."/>
            <person name="Bergman C.M."/>
            <person name="Oliver B."/>
            <person name="Markow T.A."/>
            <person name="Kaufman T.C."/>
            <person name="Kellis M."/>
            <person name="Gelbart W."/>
            <person name="Iyer V.N."/>
            <person name="Pollard D.A."/>
            <person name="Sackton T.B."/>
            <person name="Larracuente A.M."/>
            <person name="Singh N.D."/>
            <person name="Abad J.P."/>
            <person name="Abt D.N."/>
            <person name="Adryan B."/>
            <person name="Aguade M."/>
            <person name="Akashi H."/>
            <person name="Anderson W.W."/>
            <person name="Aquadro C.F."/>
            <person name="Ardell D.H."/>
            <person name="Arguello R."/>
            <person name="Artieri C.G."/>
            <person name="Barbash D.A."/>
            <person name="Barker D."/>
            <person name="Barsanti P."/>
            <person name="Batterham P."/>
            <person name="Batzoglou S."/>
            <person name="Begun D."/>
            <person name="Bhutkar A."/>
            <person name="Blanco E."/>
            <person name="Bosak S.A."/>
            <person name="Bradley R.K."/>
            <person name="Brand A.D."/>
            <person name="Brent M.R."/>
            <person name="Brooks A.N."/>
            <person name="Brown R.H."/>
            <person name="Butlin R.K."/>
            <person name="Caggese C."/>
            <person name="Calvi B.R."/>
            <person name="Bernardo de Carvalho A."/>
            <person name="Caspi A."/>
            <person name="Castrezana S."/>
            <person name="Celniker S.E."/>
            <person name="Chang J.L."/>
            <person name="Chapple C."/>
            <person name="Chatterji S."/>
            <person name="Chinwalla A."/>
            <person name="Civetta A."/>
            <person name="Clifton S.W."/>
            <person name="Comeron J.M."/>
            <person name="Costello J.C."/>
            <person name="Coyne J.A."/>
            <person name="Daub J."/>
            <person name="David R.G."/>
            <person name="Delcher A.L."/>
            <person name="Delehaunty K."/>
            <person name="Do C.B."/>
            <person name="Ebling H."/>
            <person name="Edwards K."/>
            <person name="Eickbush T."/>
            <person name="Evans J.D."/>
            <person name="Filipski A."/>
            <person name="Findeiss S."/>
            <person name="Freyhult E."/>
            <person name="Fulton L."/>
            <person name="Fulton R."/>
            <person name="Garcia A.C."/>
            <person name="Gardiner A."/>
            <person name="Garfield D.A."/>
            <person name="Garvin B.E."/>
            <person name="Gibson G."/>
            <person name="Gilbert D."/>
            <person name="Gnerre S."/>
            <person name="Godfrey J."/>
            <person name="Good R."/>
            <person name="Gotea V."/>
            <person name="Gravely B."/>
            <person name="Greenberg A.J."/>
            <person name="Griffiths-Jones S."/>
            <person name="Gross S."/>
            <person name="Guigo R."/>
            <person name="Gustafson E.A."/>
            <person name="Haerty W."/>
            <person name="Hahn M.W."/>
            <person name="Halligan D.L."/>
            <person name="Halpern A.L."/>
            <person name="Halter G.M."/>
            <person name="Han M.V."/>
            <person name="Heger A."/>
            <person name="Hillier L."/>
            <person name="Hinrichs A.S."/>
            <person name="Holmes I."/>
            <person name="Hoskins R.A."/>
            <person name="Hubisz M.J."/>
            <person name="Hultmark D."/>
            <person name="Huntley M.A."/>
            <person name="Jaffe D.B."/>
            <person name="Jagadeeshan S."/>
            <person name="Jeck W.R."/>
            <person name="Johnson J."/>
            <person name="Jones C.D."/>
            <person name="Jordan W.C."/>
            <person name="Karpen G.H."/>
            <person name="Kataoka E."/>
            <person name="Keightley P.D."/>
            <person name="Kheradpour P."/>
            <person name="Kirkness E.F."/>
            <person name="Koerich L.B."/>
            <person name="Kristiansen K."/>
            <person name="Kudrna D."/>
            <person name="Kulathinal R.J."/>
            <person name="Kumar S."/>
            <person name="Kwok R."/>
            <person name="Lander E."/>
            <person name="Langley C.H."/>
            <person name="Lapoint R."/>
            <person name="Lazzaro B.P."/>
            <person name="Lee S.J."/>
            <person name="Levesque L."/>
            <person name="Li R."/>
            <person name="Lin C.F."/>
            <person name="Lin M.F."/>
            <person name="Lindblad-Toh K."/>
            <person name="Llopart A."/>
            <person name="Long M."/>
            <person name="Low L."/>
            <person name="Lozovsky E."/>
            <person name="Lu J."/>
            <person name="Luo M."/>
            <person name="Machado C.A."/>
            <person name="Makalowski W."/>
            <person name="Marzo M."/>
            <person name="Matsuda M."/>
            <person name="Matzkin L."/>
            <person name="McAllister B."/>
            <person name="McBride C.S."/>
            <person name="McKernan B."/>
            <person name="McKernan K."/>
            <person name="Mendez-Lago M."/>
            <person name="Minx P."/>
            <person name="Mollenhauer M.U."/>
            <person name="Montooth K."/>
            <person name="Mount S.M."/>
            <person name="Mu X."/>
            <person name="Myers E."/>
            <person name="Negre B."/>
            <person name="Newfeld S."/>
            <person name="Nielsen R."/>
            <person name="Noor M.A."/>
            <person name="O'Grady P."/>
            <person name="Pachter L."/>
            <person name="Papaceit M."/>
            <person name="Parisi M.J."/>
            <person name="Parisi M."/>
            <person name="Parts L."/>
            <person name="Pedersen J.S."/>
            <person name="Pesole G."/>
            <person name="Phillippy A.M."/>
            <person name="Ponting C.P."/>
            <person name="Pop M."/>
            <person name="Porcelli D."/>
            <person name="Powell J.R."/>
            <person name="Prohaska S."/>
            <person name="Pruitt K."/>
            <person name="Puig M."/>
            <person name="Quesneville H."/>
            <person name="Ram K.R."/>
            <person name="Rand D."/>
            <person name="Rasmussen M.D."/>
            <person name="Reed L.K."/>
            <person name="Reenan R."/>
            <person name="Reily A."/>
            <person name="Remington K.A."/>
            <person name="Rieger T.T."/>
            <person name="Ritchie M.G."/>
            <person name="Robin C."/>
            <person name="Rogers Y.H."/>
            <person name="Rohde C."/>
            <person name="Rozas J."/>
            <person name="Rubenfield M.J."/>
            <person name="Ruiz A."/>
            <person name="Russo S."/>
            <person name="Salzberg S.L."/>
            <person name="Sanchez-Gracia A."/>
            <person name="Saranga D.J."/>
            <person name="Sato H."/>
            <person name="Schaeffer S.W."/>
            <person name="Schatz M.C."/>
            <person name="Schlenke T."/>
            <person name="Schwartz R."/>
            <person name="Segarra C."/>
            <person name="Singh R.S."/>
            <person name="Sirot L."/>
            <person name="Sirota M."/>
            <person name="Sisneros N.B."/>
            <person name="Smith C.D."/>
            <person name="Smith T.F."/>
            <person name="Spieth J."/>
            <person name="Stage D.E."/>
            <person name="Stark A."/>
            <person name="Stephan W."/>
            <person name="Strausberg R.L."/>
            <person name="Strempel S."/>
            <person name="Sturgill D."/>
            <person name="Sutton G."/>
            <person name="Sutton G.G."/>
            <person name="Tao W."/>
            <person name="Teichmann S."/>
            <person name="Tobari Y.N."/>
            <person name="Tomimura Y."/>
            <person name="Tsolas J.M."/>
            <person name="Valente V.L."/>
            <person name="Venter E."/>
            <person name="Venter J.C."/>
            <person name="Vicario S."/>
            <person name="Vieira F.G."/>
            <person name="Vilella A.J."/>
            <person name="Villasante A."/>
            <person name="Walenz B."/>
            <person name="Wang J."/>
            <person name="Wasserman M."/>
            <person name="Watts T."/>
            <person name="Wilson D."/>
            <person name="Wilson R.K."/>
            <person name="Wing R.A."/>
            <person name="Wolfner M.F."/>
            <person name="Wong A."/>
            <person name="Wong G.K."/>
            <person name="Wu C.I."/>
            <person name="Wu G."/>
            <person name="Yamamoto D."/>
            <person name="Yang H.P."/>
            <person name="Yang S.P."/>
            <person name="Yorke J.A."/>
            <person name="Yoshida K."/>
            <person name="Zdobnov E."/>
            <person name="Zhang P."/>
            <person name="Zhang Y."/>
            <person name="Zimin A.V."/>
            <person name="Baldwin J."/>
            <person name="Abdouelleil A."/>
            <person name="Abdulkadir J."/>
            <person name="Abebe A."/>
            <person name="Abera B."/>
            <person name="Abreu J."/>
            <person name="Acer S.C."/>
            <person name="Aftuck L."/>
            <person name="Alexander A."/>
            <person name="An P."/>
            <person name="Anderson E."/>
            <person name="Anderson S."/>
            <person name="Arachi H."/>
            <person name="Azer M."/>
            <person name="Bachantsang P."/>
            <person name="Barry A."/>
            <person name="Bayul T."/>
            <person name="Berlin A."/>
            <person name="Bessette D."/>
            <person name="Bloom T."/>
            <person name="Blye J."/>
            <person name="Boguslavskiy L."/>
            <person name="Bonnet C."/>
            <person name="Boukhgalter B."/>
            <person name="Bourzgui I."/>
            <person name="Brown A."/>
            <person name="Cahill P."/>
            <person name="Channer S."/>
            <person name="Cheshatsang Y."/>
            <person name="Chuda L."/>
            <person name="Citroen M."/>
            <person name="Collymore A."/>
            <person name="Cooke P."/>
            <person name="Costello M."/>
            <person name="D'Aco K."/>
            <person name="Daza R."/>
            <person name="De Haan G."/>
            <person name="DeGray S."/>
            <person name="DeMaso C."/>
            <person name="Dhargay N."/>
            <person name="Dooley K."/>
            <person name="Dooley E."/>
            <person name="Doricent M."/>
            <person name="Dorje P."/>
            <person name="Dorjee K."/>
            <person name="Dupes A."/>
            <person name="Elong R."/>
            <person name="Falk J."/>
            <person name="Farina A."/>
            <person name="Faro S."/>
            <person name="Ferguson D."/>
            <person name="Fisher S."/>
            <person name="Foley C.D."/>
            <person name="Franke A."/>
            <person name="Friedrich D."/>
            <person name="Gadbois L."/>
            <person name="Gearin G."/>
            <person name="Gearin C.R."/>
            <person name="Giannoukos G."/>
            <person name="Goode T."/>
            <person name="Graham J."/>
            <person name="Grandbois E."/>
            <person name="Grewal S."/>
            <person name="Gyaltsen K."/>
            <person name="Hafez N."/>
            <person name="Hagos B."/>
            <person name="Hall J."/>
            <person name="Henson C."/>
            <person name="Hollinger A."/>
            <person name="Honan T."/>
            <person name="Huard M.D."/>
            <person name="Hughes L."/>
            <person name="Hurhula B."/>
            <person name="Husby M.E."/>
            <person name="Kamat A."/>
            <person name="Kanga B."/>
            <person name="Kashin S."/>
            <person name="Khazanovich D."/>
            <person name="Kisner P."/>
            <person name="Lance K."/>
            <person name="Lara M."/>
            <person name="Lee W."/>
            <person name="Lennon N."/>
            <person name="Letendre F."/>
            <person name="LeVine R."/>
            <person name="Lipovsky A."/>
            <person name="Liu X."/>
            <person name="Liu J."/>
            <person name="Liu S."/>
            <person name="Lokyitsang T."/>
            <person name="Lokyitsang Y."/>
            <person name="Lubonja R."/>
            <person name="Lui A."/>
            <person name="MacDonald P."/>
            <person name="Magnisalis V."/>
            <person name="Maru K."/>
            <person name="Matthews C."/>
            <person name="McCusker W."/>
            <person name="McDonough S."/>
            <person name="Mehta T."/>
            <person name="Meldrim J."/>
            <person name="Meneus L."/>
            <person name="Mihai O."/>
            <person name="Mihalev A."/>
            <person name="Mihova T."/>
            <person name="Mittelman R."/>
            <person name="Mlenga V."/>
            <person name="Montmayeur A."/>
            <person name="Mulrain L."/>
            <person name="Navidi A."/>
            <person name="Naylor J."/>
            <person name="Negash T."/>
            <person name="Nguyen T."/>
            <person name="Nguyen N."/>
            <person name="Nicol R."/>
            <person name="Norbu C."/>
            <person name="Norbu N."/>
            <person name="Novod N."/>
            <person name="O'Neill B."/>
            <person name="Osman S."/>
            <person name="Markiewicz E."/>
            <person name="Oyono O.L."/>
            <person name="Patti C."/>
            <person name="Phunkhang P."/>
            <person name="Pierre F."/>
            <person name="Priest M."/>
            <person name="Raghuraman S."/>
            <person name="Rege F."/>
            <person name="Reyes R."/>
            <person name="Rise C."/>
            <person name="Rogov P."/>
            <person name="Ross K."/>
            <person name="Ryan E."/>
            <person name="Settipalli S."/>
            <person name="Shea T."/>
            <person name="Sherpa N."/>
            <person name="Shi L."/>
            <person name="Shih D."/>
            <person name="Sparrow T."/>
            <person name="Spaulding J."/>
            <person name="Stalker J."/>
            <person name="Stange-Thomann N."/>
            <person name="Stavropoulos S."/>
            <person name="Stone C."/>
            <person name="Strader C."/>
            <person name="Tesfaye S."/>
            <person name="Thomson T."/>
            <person name="Thoulutsang Y."/>
            <person name="Thoulutsang D."/>
            <person name="Topham K."/>
            <person name="Topping I."/>
            <person name="Tsamla T."/>
            <person name="Vassiliev H."/>
            <person name="Vo A."/>
            <person name="Wangchuk T."/>
            <person name="Wangdi T."/>
            <person name="Weiand M."/>
            <person name="Wilkinson J."/>
            <person name="Wilson A."/>
            <person name="Yadav S."/>
            <person name="Young G."/>
            <person name="Yu Q."/>
            <person name="Zembek L."/>
            <person name="Zhong D."/>
            <person name="Zimmer A."/>
            <person name="Zwirko Z."/>
            <person name="Jaffe D.B."/>
            <person name="Alvarez P."/>
            <person name="Brockman W."/>
            <person name="Butler J."/>
            <person name="Chin C."/>
            <person name="Gnerre S."/>
            <person name="Grabherr M."/>
            <person name="Kleber M."/>
            <person name="Mauceli E."/>
            <person name="MacCallum I."/>
        </authorList>
    </citation>
    <scope>NUCLEOTIDE SEQUENCE [LARGE SCALE GENOMIC DNA]</scope>
    <source>
        <strain evidence="10">Tucson 14024-0371.13</strain>
    </source>
</reference>
<comment type="caution">
    <text evidence="6">Lacks conserved residue(s) required for the propagation of feature annotation.</text>
</comment>
<name>B3MP81_DROAN</name>
<dbReference type="eggNOG" id="KOG1792">
    <property type="taxonomic scope" value="Eukaryota"/>
</dbReference>
<dbReference type="PhylomeDB" id="B3MP81"/>
<evidence type="ECO:0000256" key="1">
    <source>
        <dbReference type="ARBA" id="ARBA00004477"/>
    </source>
</evidence>
<dbReference type="GO" id="GO:0005790">
    <property type="term" value="C:smooth endoplasmic reticulum"/>
    <property type="evidence" value="ECO:0007669"/>
    <property type="project" value="EnsemblMetazoa"/>
</dbReference>
<feature type="compositionally biased region" description="Low complexity" evidence="7">
    <location>
        <begin position="362"/>
        <end position="373"/>
    </location>
</feature>
<sequence>MDINFSELKKEAAAASEDVFQRAQKAYEEMDLGLGGDAGNVSGGAQDDNAHTEHYFANEQKKLDFGDPQEFVQRMSAGAKEAQELLEAKFAKKADDFDDFLSDAGKDVKQSIGGLTTDFMNAERGLFGGSNTAPLAPFSEAAAVSPPVEAPAPAPAPEKAAAPAPATATAPIEEDLLGSFSDKPSAPLQAFQPTSNFYDDDDDDFSGKPLAPTPAAAAPAPVSAPAAAAAPFTANKDSDTESPSVSYTPSPAKKPVVDALKEQDNEKFISSEDLLSDFRDERTATPPAVPATVPAATPAAPKPVPVPVAAPVSAASLVTDLDDDDDFKPSVQAAPKAEPKPEPPKVKEEPPKPNVAPPPVPAAASSQSQSQSQPKIVSVEEIFYKYGLDAWFKPERLHPQVESLIYWRDVKKSGIVFGAGLITLLAISSFSVISVFAYLSLLTLFGTVAFRIYKSVTQAVQKTNDGHPFKEYLDLDLTLSQEKVQNIAGVAVAHINGFVAELRRLFLVEDLIDSIKFGVILWVFTYIGAWFNGMTLVLLAFVSLFTLPKVYENNKQSIDTYLDLVRSKLTEITDKIRVAIPIGKNKPVAAESDKDK</sequence>
<evidence type="ECO:0000313" key="9">
    <source>
        <dbReference type="EMBL" id="EDV32200.1"/>
    </source>
</evidence>